<dbReference type="AlphaFoldDB" id="A0A917ZG91"/>
<organism evidence="1 2">
    <name type="scientific">Wenjunlia tyrosinilytica</name>
    <dbReference type="NCBI Taxonomy" id="1544741"/>
    <lineage>
        <taxon>Bacteria</taxon>
        <taxon>Bacillati</taxon>
        <taxon>Actinomycetota</taxon>
        <taxon>Actinomycetes</taxon>
        <taxon>Kitasatosporales</taxon>
        <taxon>Streptomycetaceae</taxon>
        <taxon>Wenjunlia</taxon>
    </lineage>
</organism>
<dbReference type="InterPro" id="IPR036388">
    <property type="entry name" value="WH-like_DNA-bd_sf"/>
</dbReference>
<keyword evidence="2" id="KW-1185">Reference proteome</keyword>
<name>A0A917ZG91_9ACTN</name>
<evidence type="ECO:0000313" key="2">
    <source>
        <dbReference type="Proteomes" id="UP000641932"/>
    </source>
</evidence>
<gene>
    <name evidence="1" type="ORF">GCM10012280_08100</name>
</gene>
<accession>A0A917ZG91</accession>
<dbReference type="Gene3D" id="1.10.10.10">
    <property type="entry name" value="Winged helix-like DNA-binding domain superfamily/Winged helix DNA-binding domain"/>
    <property type="match status" value="1"/>
</dbReference>
<dbReference type="InterPro" id="IPR036390">
    <property type="entry name" value="WH_DNA-bd_sf"/>
</dbReference>
<dbReference type="SUPFAM" id="SSF46785">
    <property type="entry name" value="Winged helix' DNA-binding domain"/>
    <property type="match status" value="1"/>
</dbReference>
<dbReference type="Proteomes" id="UP000641932">
    <property type="component" value="Unassembled WGS sequence"/>
</dbReference>
<evidence type="ECO:0000313" key="1">
    <source>
        <dbReference type="EMBL" id="GGO82163.1"/>
    </source>
</evidence>
<reference evidence="1" key="2">
    <citation type="submission" date="2020-09" db="EMBL/GenBank/DDBJ databases">
        <authorList>
            <person name="Sun Q."/>
            <person name="Zhou Y."/>
        </authorList>
    </citation>
    <scope>NUCLEOTIDE SEQUENCE</scope>
    <source>
        <strain evidence="1">CGMCC 4.7201</strain>
    </source>
</reference>
<protein>
    <recommendedName>
        <fullName evidence="3">HTH marR-type domain-containing protein</fullName>
    </recommendedName>
</protein>
<dbReference type="EMBL" id="BMMS01000003">
    <property type="protein sequence ID" value="GGO82163.1"/>
    <property type="molecule type" value="Genomic_DNA"/>
</dbReference>
<comment type="caution">
    <text evidence="1">The sequence shown here is derived from an EMBL/GenBank/DDBJ whole genome shotgun (WGS) entry which is preliminary data.</text>
</comment>
<proteinExistence type="predicted"/>
<evidence type="ECO:0008006" key="3">
    <source>
        <dbReference type="Google" id="ProtNLM"/>
    </source>
</evidence>
<reference evidence="1" key="1">
    <citation type="journal article" date="2014" name="Int. J. Syst. Evol. Microbiol.">
        <title>Complete genome sequence of Corynebacterium casei LMG S-19264T (=DSM 44701T), isolated from a smear-ripened cheese.</title>
        <authorList>
            <consortium name="US DOE Joint Genome Institute (JGI-PGF)"/>
            <person name="Walter F."/>
            <person name="Albersmeier A."/>
            <person name="Kalinowski J."/>
            <person name="Ruckert C."/>
        </authorList>
    </citation>
    <scope>NUCLEOTIDE SEQUENCE</scope>
    <source>
        <strain evidence="1">CGMCC 4.7201</strain>
    </source>
</reference>
<sequence length="75" mass="8174">MRSKDPADRRRNLLALSPAGEQVFAEVSRAAAEMTDRLVEVLPGSDREELVRILQSLVEAGEAMRDAAPPGGDRE</sequence>